<sequence>MDIYDWKLLGVLQADGRLTNQEVGEQIGLSASQCSRRRTALEKAGIIKGYAARLDSKSLGLDVLAFVHVSLHAHDNQSIRAFQTLVETNDVILEAHLLSGDADYLLKVVARNLEQLASFVMNTLLANGAISHVKSHVVLRQMKQTSELPTQWLGRETRKTPPAGA</sequence>
<dbReference type="Pfam" id="PF01037">
    <property type="entry name" value="AsnC_trans_reg"/>
    <property type="match status" value="1"/>
</dbReference>
<evidence type="ECO:0000256" key="3">
    <source>
        <dbReference type="ARBA" id="ARBA00023163"/>
    </source>
</evidence>
<dbReference type="AlphaFoldDB" id="A0A171KQZ6"/>
<evidence type="ECO:0000259" key="4">
    <source>
        <dbReference type="PROSITE" id="PS50956"/>
    </source>
</evidence>
<dbReference type="RefSeq" id="WP_068372453.1">
    <property type="nucleotide sequence ID" value="NZ_CBCSEB010000001.1"/>
</dbReference>
<dbReference type="OrthoDB" id="8526125at2"/>
<dbReference type="STRING" id="206506.AAV32_12270"/>
<dbReference type="Proteomes" id="UP000078084">
    <property type="component" value="Unassembled WGS sequence"/>
</dbReference>
<dbReference type="Proteomes" id="UP000292039">
    <property type="component" value="Unassembled WGS sequence"/>
</dbReference>
<evidence type="ECO:0000256" key="1">
    <source>
        <dbReference type="ARBA" id="ARBA00023015"/>
    </source>
</evidence>
<dbReference type="InterPro" id="IPR036390">
    <property type="entry name" value="WH_DNA-bd_sf"/>
</dbReference>
<dbReference type="SUPFAM" id="SSF54909">
    <property type="entry name" value="Dimeric alpha+beta barrel"/>
    <property type="match status" value="1"/>
</dbReference>
<reference evidence="6 8" key="2">
    <citation type="submission" date="2019-02" db="EMBL/GenBank/DDBJ databases">
        <title>Genomic Encyclopedia of Type Strains, Phase IV (KMG-IV): sequencing the most valuable type-strain genomes for metagenomic binning, comparative biology and taxonomic classification.</title>
        <authorList>
            <person name="Goeker M."/>
        </authorList>
    </citation>
    <scope>NUCLEOTIDE SEQUENCE [LARGE SCALE GENOMIC DNA]</scope>
    <source>
        <strain evidence="6 8">DSM 16618</strain>
    </source>
</reference>
<proteinExistence type="predicted"/>
<organism evidence="5 7">
    <name type="scientific">Kerstersia gyiorum</name>
    <dbReference type="NCBI Taxonomy" id="206506"/>
    <lineage>
        <taxon>Bacteria</taxon>
        <taxon>Pseudomonadati</taxon>
        <taxon>Pseudomonadota</taxon>
        <taxon>Betaproteobacteria</taxon>
        <taxon>Burkholderiales</taxon>
        <taxon>Alcaligenaceae</taxon>
        <taxon>Kerstersia</taxon>
    </lineage>
</organism>
<dbReference type="GO" id="GO:0043200">
    <property type="term" value="P:response to amino acid"/>
    <property type="evidence" value="ECO:0007669"/>
    <property type="project" value="TreeGrafter"/>
</dbReference>
<protein>
    <submittedName>
        <fullName evidence="5">AsnC family transcriptional regulator</fullName>
    </submittedName>
    <submittedName>
        <fullName evidence="6">DNA-binding Lrp family transcriptional regulator</fullName>
    </submittedName>
</protein>
<evidence type="ECO:0000313" key="6">
    <source>
        <dbReference type="EMBL" id="RZS70456.1"/>
    </source>
</evidence>
<dbReference type="Pfam" id="PF13412">
    <property type="entry name" value="HTH_24"/>
    <property type="match status" value="1"/>
</dbReference>
<feature type="domain" description="HTH asnC-type" evidence="4">
    <location>
        <begin position="1"/>
        <end position="62"/>
    </location>
</feature>
<dbReference type="PATRIC" id="fig|206506.3.peg.2613"/>
<reference evidence="5 7" key="1">
    <citation type="submission" date="2015-04" db="EMBL/GenBank/DDBJ databases">
        <title>Genome sequence of Kerstersia gyiorum CG1.</title>
        <authorList>
            <person name="Greninger A.L."/>
            <person name="Kozyreva V."/>
            <person name="Chaturvedi V."/>
        </authorList>
    </citation>
    <scope>NUCLEOTIDE SEQUENCE [LARGE SCALE GENOMIC DNA]</scope>
    <source>
        <strain evidence="5 7">CG1</strain>
    </source>
</reference>
<dbReference type="Gene3D" id="1.10.10.10">
    <property type="entry name" value="Winged helix-like DNA-binding domain superfamily/Winged helix DNA-binding domain"/>
    <property type="match status" value="1"/>
</dbReference>
<evidence type="ECO:0000256" key="2">
    <source>
        <dbReference type="ARBA" id="ARBA00023125"/>
    </source>
</evidence>
<comment type="caution">
    <text evidence="5">The sequence shown here is derived from an EMBL/GenBank/DDBJ whole genome shotgun (WGS) entry which is preliminary data.</text>
</comment>
<accession>A0A171KQZ6</accession>
<keyword evidence="3" id="KW-0804">Transcription</keyword>
<dbReference type="InterPro" id="IPR011008">
    <property type="entry name" value="Dimeric_a/b-barrel"/>
</dbReference>
<dbReference type="EMBL" id="SGWZ01000002">
    <property type="protein sequence ID" value="RZS70456.1"/>
    <property type="molecule type" value="Genomic_DNA"/>
</dbReference>
<name>A0A171KQZ6_9BURK</name>
<dbReference type="Gene3D" id="3.30.70.920">
    <property type="match status" value="1"/>
</dbReference>
<dbReference type="PANTHER" id="PTHR30154:SF46">
    <property type="entry name" value="TRANSCRIPTIONAL REGULATORY PROTEIN"/>
    <property type="match status" value="1"/>
</dbReference>
<dbReference type="InterPro" id="IPR000485">
    <property type="entry name" value="AsnC-type_HTH_dom"/>
</dbReference>
<dbReference type="PANTHER" id="PTHR30154">
    <property type="entry name" value="LEUCINE-RESPONSIVE REGULATORY PROTEIN"/>
    <property type="match status" value="1"/>
</dbReference>
<dbReference type="InterPro" id="IPR036388">
    <property type="entry name" value="WH-like_DNA-bd_sf"/>
</dbReference>
<evidence type="ECO:0000313" key="5">
    <source>
        <dbReference type="EMBL" id="KKO71313.1"/>
    </source>
</evidence>
<dbReference type="GO" id="GO:0043565">
    <property type="term" value="F:sequence-specific DNA binding"/>
    <property type="evidence" value="ECO:0007669"/>
    <property type="project" value="InterPro"/>
</dbReference>
<dbReference type="InterPro" id="IPR019887">
    <property type="entry name" value="Tscrpt_reg_AsnC/Lrp_C"/>
</dbReference>
<dbReference type="SMART" id="SM00344">
    <property type="entry name" value="HTH_ASNC"/>
    <property type="match status" value="1"/>
</dbReference>
<dbReference type="SUPFAM" id="SSF46785">
    <property type="entry name" value="Winged helix' DNA-binding domain"/>
    <property type="match status" value="1"/>
</dbReference>
<keyword evidence="1" id="KW-0805">Transcription regulation</keyword>
<dbReference type="PROSITE" id="PS50956">
    <property type="entry name" value="HTH_ASNC_2"/>
    <property type="match status" value="1"/>
</dbReference>
<gene>
    <name evidence="5" type="ORF">AAV32_12270</name>
    <name evidence="6" type="ORF">EV679_1863</name>
</gene>
<dbReference type="GeneID" id="99726520"/>
<keyword evidence="7" id="KW-1185">Reference proteome</keyword>
<keyword evidence="2 6" id="KW-0238">DNA-binding</keyword>
<dbReference type="PRINTS" id="PR00033">
    <property type="entry name" value="HTHASNC"/>
</dbReference>
<evidence type="ECO:0000313" key="8">
    <source>
        <dbReference type="Proteomes" id="UP000292039"/>
    </source>
</evidence>
<evidence type="ECO:0000313" key="7">
    <source>
        <dbReference type="Proteomes" id="UP000078084"/>
    </source>
</evidence>
<dbReference type="EMBL" id="LBNE01000008">
    <property type="protein sequence ID" value="KKO71313.1"/>
    <property type="molecule type" value="Genomic_DNA"/>
</dbReference>
<dbReference type="InterPro" id="IPR019888">
    <property type="entry name" value="Tscrpt_reg_AsnC-like"/>
</dbReference>
<dbReference type="GO" id="GO:0005829">
    <property type="term" value="C:cytosol"/>
    <property type="evidence" value="ECO:0007669"/>
    <property type="project" value="TreeGrafter"/>
</dbReference>